<accession>A0A1H6XQ31</accession>
<dbReference type="RefSeq" id="WP_244891144.1">
    <property type="nucleotide sequence ID" value="NZ_FNZH01000003.1"/>
</dbReference>
<dbReference type="AlphaFoldDB" id="A0A1H6XQ31"/>
<evidence type="ECO:0008006" key="4">
    <source>
        <dbReference type="Google" id="ProtNLM"/>
    </source>
</evidence>
<sequence length="741" mass="84728">MKRIVRFYGLALLVTLAGQVSFSTASARQGESHWKDDHFIQDFSIKYSYEDVQRPLKKVVTDRNGKIQVLSSAGLLHPHAGAFLYPGDLAVDGTYRFLAEKAIVDLQVYREQLVYLDDEAVLSNAWAGELFSRHQMSGARMFAGGEDFDFLLAGEGELSYLKDSNRLWRSKISGPVLDLKYAPGTNRFWILTPVSLHTFSPETEELKLVFEGADFTAFDVVASGTRTIIGTSNGYIEFNNLSNKAGGEIHRKLPVTEIRTVAEVNGQIWFGTPEGAFSLRRDGGYHYYYGKRWLPDNRVVDIAAGPEGSVLVLTEKGLGQIVFTEMTLAEKADYFEKQVRLRHLRNGFNATLSGMSDGNLSTGYLADSDNDGLWTSMYLAGEVFRYSVTGSDEALQHVRESLDAMERLYTINPVPGFPSRSFERSGYIDVLSDPERWQHASDPEWDWKATTSSDEAIGHVFVFGVIAELIPDEAIRGKAIRLLDELMQHIVDNDWYLIDYDGEPTTWGRWNPEYVNGFATMVGDRKLNSSNIVAMLQTAYYFTGKEIYKEKANYLMENHGYLENLMRPMEEIGRAEEGSDEWAAMLSESWNHSDDEMYFLGYWGLYRYAFTDELRDKYKLAIVDHWEAERPEKDGLWNIFTAMVSPDNFDLEEAIWYLQEYPLDLIHWTMKNSHRKDIVLLEENFRRQSTAEVLPPDELPIRRHNANRFDLDGGRDGNQESSAGDIWLLPYWMGRYLQVIR</sequence>
<proteinExistence type="predicted"/>
<keyword evidence="3" id="KW-1185">Reference proteome</keyword>
<reference evidence="3" key="1">
    <citation type="submission" date="2016-10" db="EMBL/GenBank/DDBJ databases">
        <authorList>
            <person name="Varghese N."/>
            <person name="Submissions S."/>
        </authorList>
    </citation>
    <scope>NUCLEOTIDE SEQUENCE [LARGE SCALE GENOMIC DNA]</scope>
    <source>
        <strain evidence="3">IBRC-M 10761</strain>
    </source>
</reference>
<evidence type="ECO:0000256" key="1">
    <source>
        <dbReference type="SAM" id="SignalP"/>
    </source>
</evidence>
<feature type="chain" id="PRO_5011639669" description="Two component regulator propeller" evidence="1">
    <location>
        <begin position="28"/>
        <end position="741"/>
    </location>
</feature>
<dbReference type="STRING" id="1416801.SAMN05192553_10399"/>
<protein>
    <recommendedName>
        <fullName evidence="4">Two component regulator propeller</fullName>
    </recommendedName>
</protein>
<dbReference type="Proteomes" id="UP000199403">
    <property type="component" value="Unassembled WGS sequence"/>
</dbReference>
<dbReference type="EMBL" id="FNZH01000003">
    <property type="protein sequence ID" value="SEJ29694.1"/>
    <property type="molecule type" value="Genomic_DNA"/>
</dbReference>
<feature type="signal peptide" evidence="1">
    <location>
        <begin position="1"/>
        <end position="27"/>
    </location>
</feature>
<dbReference type="InterPro" id="IPR015943">
    <property type="entry name" value="WD40/YVTN_repeat-like_dom_sf"/>
</dbReference>
<organism evidence="2 3">
    <name type="scientific">Cyclobacterium xiamenense</name>
    <dbReference type="NCBI Taxonomy" id="1297121"/>
    <lineage>
        <taxon>Bacteria</taxon>
        <taxon>Pseudomonadati</taxon>
        <taxon>Bacteroidota</taxon>
        <taxon>Cytophagia</taxon>
        <taxon>Cytophagales</taxon>
        <taxon>Cyclobacteriaceae</taxon>
        <taxon>Cyclobacterium</taxon>
    </lineage>
</organism>
<dbReference type="SUPFAM" id="SSF63829">
    <property type="entry name" value="Calcium-dependent phosphotriesterase"/>
    <property type="match status" value="1"/>
</dbReference>
<evidence type="ECO:0000313" key="2">
    <source>
        <dbReference type="EMBL" id="SEJ29694.1"/>
    </source>
</evidence>
<gene>
    <name evidence="2" type="ORF">SAMN05192553_10399</name>
</gene>
<name>A0A1H6XQ31_9BACT</name>
<evidence type="ECO:0000313" key="3">
    <source>
        <dbReference type="Proteomes" id="UP000199403"/>
    </source>
</evidence>
<keyword evidence="1" id="KW-0732">Signal</keyword>
<dbReference type="Gene3D" id="2.130.10.10">
    <property type="entry name" value="YVTN repeat-like/Quinoprotein amine dehydrogenase"/>
    <property type="match status" value="1"/>
</dbReference>